<name>A0AAV8SL79_9ROSI</name>
<comment type="caution">
    <text evidence="3">The sequence shown here is derived from an EMBL/GenBank/DDBJ whole genome shotgun (WGS) entry which is preliminary data.</text>
</comment>
<gene>
    <name evidence="3" type="ORF">K2173_007013</name>
</gene>
<dbReference type="Pfam" id="PF13966">
    <property type="entry name" value="zf-RVT"/>
    <property type="match status" value="1"/>
</dbReference>
<evidence type="ECO:0000313" key="4">
    <source>
        <dbReference type="Proteomes" id="UP001159364"/>
    </source>
</evidence>
<sequence>MDPLSPWFSTSLDEHCRSGAPHYLPKKILKFLWCCLRGFFPVKERLLFRLIDIDEVCPLRRQEVETICHIFFYCVFARAIWCRSGLSVWVTVQSIHQWLQDIWLSRNAFIWNQHRPSDAAICTVVASLISDWKTAVAARQVVLPTEGTLKLNVDSICFKHDSGVLSWLKGEVTNSRINVEVDCLELVAAIRGKRNGSCLGGMVSNIKRLLDQFRSIAISHFKRSANQVAHMLASTSGSIPGSHCWGSIPPAFIFAVMTWISFNTSHYF</sequence>
<dbReference type="GO" id="GO:0004523">
    <property type="term" value="F:RNA-DNA hybrid ribonuclease activity"/>
    <property type="evidence" value="ECO:0007669"/>
    <property type="project" value="InterPro"/>
</dbReference>
<accession>A0AAV8SL79</accession>
<dbReference type="Pfam" id="PF13456">
    <property type="entry name" value="RVT_3"/>
    <property type="match status" value="1"/>
</dbReference>
<dbReference type="InterPro" id="IPR026960">
    <property type="entry name" value="RVT-Znf"/>
</dbReference>
<evidence type="ECO:0000313" key="3">
    <source>
        <dbReference type="EMBL" id="KAJ8752703.1"/>
    </source>
</evidence>
<evidence type="ECO:0000259" key="2">
    <source>
        <dbReference type="Pfam" id="PF13966"/>
    </source>
</evidence>
<keyword evidence="4" id="KW-1185">Reference proteome</keyword>
<feature type="domain" description="RNase H type-1" evidence="1">
    <location>
        <begin position="175"/>
        <end position="234"/>
    </location>
</feature>
<dbReference type="AlphaFoldDB" id="A0AAV8SL79"/>
<dbReference type="PANTHER" id="PTHR47723">
    <property type="entry name" value="OS05G0353850 PROTEIN"/>
    <property type="match status" value="1"/>
</dbReference>
<evidence type="ECO:0000259" key="1">
    <source>
        <dbReference type="Pfam" id="PF13456"/>
    </source>
</evidence>
<feature type="domain" description="Reverse transcriptase zinc-binding" evidence="2">
    <location>
        <begin position="24"/>
        <end position="81"/>
    </location>
</feature>
<protein>
    <recommendedName>
        <fullName evidence="5">RNase H type-1 domain-containing protein</fullName>
    </recommendedName>
</protein>
<dbReference type="Proteomes" id="UP001159364">
    <property type="component" value="Linkage Group LG10"/>
</dbReference>
<dbReference type="EMBL" id="JAIWQS010000010">
    <property type="protein sequence ID" value="KAJ8752703.1"/>
    <property type="molecule type" value="Genomic_DNA"/>
</dbReference>
<evidence type="ECO:0008006" key="5">
    <source>
        <dbReference type="Google" id="ProtNLM"/>
    </source>
</evidence>
<proteinExistence type="predicted"/>
<dbReference type="GO" id="GO:0003676">
    <property type="term" value="F:nucleic acid binding"/>
    <property type="evidence" value="ECO:0007669"/>
    <property type="project" value="InterPro"/>
</dbReference>
<dbReference type="InterPro" id="IPR053151">
    <property type="entry name" value="RNase_H-like"/>
</dbReference>
<dbReference type="PANTHER" id="PTHR47723:SF19">
    <property type="entry name" value="POLYNUCLEOTIDYL TRANSFERASE, RIBONUCLEASE H-LIKE SUPERFAMILY PROTEIN"/>
    <property type="match status" value="1"/>
</dbReference>
<organism evidence="3 4">
    <name type="scientific">Erythroxylum novogranatense</name>
    <dbReference type="NCBI Taxonomy" id="1862640"/>
    <lineage>
        <taxon>Eukaryota</taxon>
        <taxon>Viridiplantae</taxon>
        <taxon>Streptophyta</taxon>
        <taxon>Embryophyta</taxon>
        <taxon>Tracheophyta</taxon>
        <taxon>Spermatophyta</taxon>
        <taxon>Magnoliopsida</taxon>
        <taxon>eudicotyledons</taxon>
        <taxon>Gunneridae</taxon>
        <taxon>Pentapetalae</taxon>
        <taxon>rosids</taxon>
        <taxon>fabids</taxon>
        <taxon>Malpighiales</taxon>
        <taxon>Erythroxylaceae</taxon>
        <taxon>Erythroxylum</taxon>
    </lineage>
</organism>
<reference evidence="3 4" key="1">
    <citation type="submission" date="2021-09" db="EMBL/GenBank/DDBJ databases">
        <title>Genomic insights and catalytic innovation underlie evolution of tropane alkaloids biosynthesis.</title>
        <authorList>
            <person name="Wang Y.-J."/>
            <person name="Tian T."/>
            <person name="Huang J.-P."/>
            <person name="Huang S.-X."/>
        </authorList>
    </citation>
    <scope>NUCLEOTIDE SEQUENCE [LARGE SCALE GENOMIC DNA]</scope>
    <source>
        <strain evidence="3">KIB-2018</strain>
        <tissue evidence="3">Leaf</tissue>
    </source>
</reference>
<dbReference type="InterPro" id="IPR002156">
    <property type="entry name" value="RNaseH_domain"/>
</dbReference>